<dbReference type="EnsemblProtists" id="Phyra72895">
    <property type="protein sequence ID" value="Phyra72895"/>
    <property type="gene ID" value="Phyra72895"/>
</dbReference>
<reference evidence="3" key="1">
    <citation type="journal article" date="2006" name="Science">
        <title>Phytophthora genome sequences uncover evolutionary origins and mechanisms of pathogenesis.</title>
        <authorList>
            <person name="Tyler B.M."/>
            <person name="Tripathy S."/>
            <person name="Zhang X."/>
            <person name="Dehal P."/>
            <person name="Jiang R.H."/>
            <person name="Aerts A."/>
            <person name="Arredondo F.D."/>
            <person name="Baxter L."/>
            <person name="Bensasson D."/>
            <person name="Beynon J.L."/>
            <person name="Chapman J."/>
            <person name="Damasceno C.M."/>
            <person name="Dorrance A.E."/>
            <person name="Dou D."/>
            <person name="Dickerman A.W."/>
            <person name="Dubchak I.L."/>
            <person name="Garbelotto M."/>
            <person name="Gijzen M."/>
            <person name="Gordon S.G."/>
            <person name="Govers F."/>
            <person name="Grunwald N.J."/>
            <person name="Huang W."/>
            <person name="Ivors K.L."/>
            <person name="Jones R.W."/>
            <person name="Kamoun S."/>
            <person name="Krampis K."/>
            <person name="Lamour K.H."/>
            <person name="Lee M.K."/>
            <person name="McDonald W.H."/>
            <person name="Medina M."/>
            <person name="Meijer H.J."/>
            <person name="Nordberg E.K."/>
            <person name="Maclean D.J."/>
            <person name="Ospina-Giraldo M.D."/>
            <person name="Morris P.F."/>
            <person name="Phuntumart V."/>
            <person name="Putnam N.H."/>
            <person name="Rash S."/>
            <person name="Rose J.K."/>
            <person name="Sakihama Y."/>
            <person name="Salamov A.A."/>
            <person name="Savidor A."/>
            <person name="Scheuring C.F."/>
            <person name="Smith B.M."/>
            <person name="Sobral B.W."/>
            <person name="Terry A."/>
            <person name="Torto-Alalibo T.A."/>
            <person name="Win J."/>
            <person name="Xu Z."/>
            <person name="Zhang H."/>
            <person name="Grigoriev I.V."/>
            <person name="Rokhsar D.S."/>
            <person name="Boore J.L."/>
        </authorList>
    </citation>
    <scope>NUCLEOTIDE SEQUENCE [LARGE SCALE GENOMIC DNA]</scope>
    <source>
        <strain evidence="3">Pr102</strain>
    </source>
</reference>
<evidence type="ECO:0000256" key="1">
    <source>
        <dbReference type="SAM" id="MobiDB-lite"/>
    </source>
</evidence>
<name>H3GC11_PHYRM</name>
<protein>
    <submittedName>
        <fullName evidence="2">Uncharacterized protein</fullName>
    </submittedName>
</protein>
<dbReference type="InParanoid" id="H3GC11"/>
<evidence type="ECO:0000313" key="2">
    <source>
        <dbReference type="EnsemblProtists" id="Phyra72895"/>
    </source>
</evidence>
<accession>H3GC11</accession>
<reference evidence="2" key="2">
    <citation type="submission" date="2015-06" db="UniProtKB">
        <authorList>
            <consortium name="EnsemblProtists"/>
        </authorList>
    </citation>
    <scope>IDENTIFICATION</scope>
    <source>
        <strain evidence="2">Pr102</strain>
    </source>
</reference>
<feature type="region of interest" description="Disordered" evidence="1">
    <location>
        <begin position="196"/>
        <end position="224"/>
    </location>
</feature>
<sequence length="224" mass="25171">MPLDPAHLLEGMEAGSIFEMVHNGATKANEAGIFCPPDQCAVELATYYIKLGFPRDQAYVWKSEYWLQVGNRESAIHVDHGRVVSYIPPGVRIQRPGDVVCLINLVFHFVLLAYQPGTAAEDRWGGIFGDVIVCATDRIESFRYAAKVASGSKKWSRKAWEPLLSAYSTMEEGGYDLDNYEQVLNKFLSELKLDEQSEKARVRAAAKADKKRKKNQKMEKPIGK</sequence>
<dbReference type="AlphaFoldDB" id="H3GC11"/>
<dbReference type="Proteomes" id="UP000005238">
    <property type="component" value="Unassembled WGS sequence"/>
</dbReference>
<organism evidence="2 3">
    <name type="scientific">Phytophthora ramorum</name>
    <name type="common">Sudden oak death agent</name>
    <dbReference type="NCBI Taxonomy" id="164328"/>
    <lineage>
        <taxon>Eukaryota</taxon>
        <taxon>Sar</taxon>
        <taxon>Stramenopiles</taxon>
        <taxon>Oomycota</taxon>
        <taxon>Peronosporomycetes</taxon>
        <taxon>Peronosporales</taxon>
        <taxon>Peronosporaceae</taxon>
        <taxon>Phytophthora</taxon>
    </lineage>
</organism>
<evidence type="ECO:0000313" key="3">
    <source>
        <dbReference type="Proteomes" id="UP000005238"/>
    </source>
</evidence>
<dbReference type="EMBL" id="DS565998">
    <property type="status" value="NOT_ANNOTATED_CDS"/>
    <property type="molecule type" value="Genomic_DNA"/>
</dbReference>
<dbReference type="HOGENOM" id="CLU_1237172_0_0_1"/>
<proteinExistence type="predicted"/>
<keyword evidence="3" id="KW-1185">Reference proteome</keyword>